<dbReference type="InterPro" id="IPR001261">
    <property type="entry name" value="ArgE/DapE_CS"/>
</dbReference>
<dbReference type="Pfam" id="PF01546">
    <property type="entry name" value="Peptidase_M20"/>
    <property type="match status" value="1"/>
</dbReference>
<evidence type="ECO:0000313" key="4">
    <source>
        <dbReference type="EMBL" id="KAI9549737.1"/>
    </source>
</evidence>
<dbReference type="PANTHER" id="PTHR43808:SF17">
    <property type="entry name" value="PEPTIDASE M20"/>
    <property type="match status" value="1"/>
</dbReference>
<evidence type="ECO:0000256" key="1">
    <source>
        <dbReference type="ARBA" id="ARBA00022801"/>
    </source>
</evidence>
<proteinExistence type="predicted"/>
<keyword evidence="2" id="KW-0862">Zinc</keyword>
<keyword evidence="3" id="KW-0732">Signal</keyword>
<keyword evidence="1" id="KW-0378">Hydrolase</keyword>
<dbReference type="SUPFAM" id="SSF53187">
    <property type="entry name" value="Zn-dependent exopeptidases"/>
    <property type="match status" value="1"/>
</dbReference>
<evidence type="ECO:0000256" key="2">
    <source>
        <dbReference type="ARBA" id="ARBA00022833"/>
    </source>
</evidence>
<dbReference type="InterPro" id="IPR050072">
    <property type="entry name" value="Peptidase_M20A"/>
</dbReference>
<dbReference type="EMBL" id="WJBH02000273">
    <property type="protein sequence ID" value="KAI9549737.1"/>
    <property type="molecule type" value="Genomic_DNA"/>
</dbReference>
<dbReference type="Proteomes" id="UP000820818">
    <property type="component" value="Unassembled WGS sequence"/>
</dbReference>
<name>A0AAD5PKU5_9CRUS</name>
<keyword evidence="5" id="KW-1185">Reference proteome</keyword>
<dbReference type="InterPro" id="IPR002933">
    <property type="entry name" value="Peptidase_M20"/>
</dbReference>
<accession>A0AAD5PKU5</accession>
<evidence type="ECO:0000256" key="3">
    <source>
        <dbReference type="SAM" id="SignalP"/>
    </source>
</evidence>
<dbReference type="PROSITE" id="PS00758">
    <property type="entry name" value="ARGE_DAPE_CPG2_1"/>
    <property type="match status" value="1"/>
</dbReference>
<reference evidence="4" key="1">
    <citation type="submission" date="2022-05" db="EMBL/GenBank/DDBJ databases">
        <title>A multi-omics perspective on studying reproductive biology in Daphnia sinensis.</title>
        <authorList>
            <person name="Jia J."/>
        </authorList>
    </citation>
    <scope>NUCLEOTIDE SEQUENCE</scope>
    <source>
        <strain evidence="4">WSL</strain>
    </source>
</reference>
<protein>
    <recommendedName>
        <fullName evidence="6">M20/M25/M40 family metallo-hydrolase</fullName>
    </recommendedName>
</protein>
<dbReference type="GO" id="GO:0016787">
    <property type="term" value="F:hydrolase activity"/>
    <property type="evidence" value="ECO:0007669"/>
    <property type="project" value="UniProtKB-KW"/>
</dbReference>
<comment type="caution">
    <text evidence="4">The sequence shown here is derived from an EMBL/GenBank/DDBJ whole genome shotgun (WGS) entry which is preliminary data.</text>
</comment>
<dbReference type="AlphaFoldDB" id="A0AAD5PKU5"/>
<sequence>MRILLAAVFISILNQSAFSQTKSASKSYLEEAANLTREKSVLAAFAEIERLNPQTLQELIELNEIPAPPFKETNRGLAYKSMLEEAGGVKVWIDSVGNVLALRKGRTGKRLIALDGHLDTVFPEGTDVKVKLKGDTLFAPGIGDNTRGLMVVLTVLRAMEKASIETEDDVLFVATVGEEGNGDLRGVKHLLWEIRFQN</sequence>
<feature type="chain" id="PRO_5042147724" description="M20/M25/M40 family metallo-hydrolase" evidence="3">
    <location>
        <begin position="20"/>
        <end position="198"/>
    </location>
</feature>
<evidence type="ECO:0000313" key="5">
    <source>
        <dbReference type="Proteomes" id="UP000820818"/>
    </source>
</evidence>
<gene>
    <name evidence="4" type="ORF">GHT06_003995</name>
</gene>
<feature type="signal peptide" evidence="3">
    <location>
        <begin position="1"/>
        <end position="19"/>
    </location>
</feature>
<evidence type="ECO:0008006" key="6">
    <source>
        <dbReference type="Google" id="ProtNLM"/>
    </source>
</evidence>
<dbReference type="PANTHER" id="PTHR43808">
    <property type="entry name" value="ACETYLORNITHINE DEACETYLASE"/>
    <property type="match status" value="1"/>
</dbReference>
<organism evidence="4 5">
    <name type="scientific">Daphnia sinensis</name>
    <dbReference type="NCBI Taxonomy" id="1820382"/>
    <lineage>
        <taxon>Eukaryota</taxon>
        <taxon>Metazoa</taxon>
        <taxon>Ecdysozoa</taxon>
        <taxon>Arthropoda</taxon>
        <taxon>Crustacea</taxon>
        <taxon>Branchiopoda</taxon>
        <taxon>Diplostraca</taxon>
        <taxon>Cladocera</taxon>
        <taxon>Anomopoda</taxon>
        <taxon>Daphniidae</taxon>
        <taxon>Daphnia</taxon>
        <taxon>Daphnia similis group</taxon>
    </lineage>
</organism>
<dbReference type="Gene3D" id="3.40.630.10">
    <property type="entry name" value="Zn peptidases"/>
    <property type="match status" value="1"/>
</dbReference>